<keyword evidence="4" id="KW-1185">Reference proteome</keyword>
<name>A0ABW5YIL9_9FLAO</name>
<organism evidence="3 4">
    <name type="scientific">Flavobacterium chuncheonense</name>
    <dbReference type="NCBI Taxonomy" id="2026653"/>
    <lineage>
        <taxon>Bacteria</taxon>
        <taxon>Pseudomonadati</taxon>
        <taxon>Bacteroidota</taxon>
        <taxon>Flavobacteriia</taxon>
        <taxon>Flavobacteriales</taxon>
        <taxon>Flavobacteriaceae</taxon>
        <taxon>Flavobacterium</taxon>
    </lineage>
</organism>
<feature type="domain" description="SseB protein N-terminal" evidence="1">
    <location>
        <begin position="21"/>
        <end position="136"/>
    </location>
</feature>
<evidence type="ECO:0000259" key="2">
    <source>
        <dbReference type="Pfam" id="PF14581"/>
    </source>
</evidence>
<dbReference type="Pfam" id="PF14581">
    <property type="entry name" value="SseB_C"/>
    <property type="match status" value="1"/>
</dbReference>
<dbReference type="EMBL" id="JBHUPC010000010">
    <property type="protein sequence ID" value="MFD2890884.1"/>
    <property type="molecule type" value="Genomic_DNA"/>
</dbReference>
<comment type="caution">
    <text evidence="3">The sequence shown here is derived from an EMBL/GenBank/DDBJ whole genome shotgun (WGS) entry which is preliminary data.</text>
</comment>
<feature type="domain" description="SseB protein C-terminal" evidence="2">
    <location>
        <begin position="152"/>
        <end position="259"/>
    </location>
</feature>
<reference evidence="4" key="1">
    <citation type="journal article" date="2019" name="Int. J. Syst. Evol. Microbiol.">
        <title>The Global Catalogue of Microorganisms (GCM) 10K type strain sequencing project: providing services to taxonomists for standard genome sequencing and annotation.</title>
        <authorList>
            <consortium name="The Broad Institute Genomics Platform"/>
            <consortium name="The Broad Institute Genome Sequencing Center for Infectious Disease"/>
            <person name="Wu L."/>
            <person name="Ma J."/>
        </authorList>
    </citation>
    <scope>NUCLEOTIDE SEQUENCE [LARGE SCALE GENOMIC DNA]</scope>
    <source>
        <strain evidence="4">KCTC 22671</strain>
    </source>
</reference>
<sequence>MGILDFFKSKKTENTFPENELERTLKEASLDVSVRNEFYMKLLWNELYVLTNGHQNSEEGNRTLEKDTEVQLVTFKEGEIPVFTSTNRIFDKGIIKNKVPYMAMKGQDLFGLTKGATLILNPYSDYGKELVPQEIESLLNGTIFNETNRVEIKEDTQVLIGQPTEYPKDLVEELCSLFKKEGNVNSAYLAIIKTDKSEDKPSLIVGIETNANMASISGKAGALAEQIIPKGEVINFIKIENNDGISDYFLNQTKPFYKRT</sequence>
<dbReference type="Proteomes" id="UP001597534">
    <property type="component" value="Unassembled WGS sequence"/>
</dbReference>
<proteinExistence type="predicted"/>
<dbReference type="InterPro" id="IPR027945">
    <property type="entry name" value="SseB_C"/>
</dbReference>
<evidence type="ECO:0000313" key="3">
    <source>
        <dbReference type="EMBL" id="MFD2890884.1"/>
    </source>
</evidence>
<evidence type="ECO:0000259" key="1">
    <source>
        <dbReference type="Pfam" id="PF07179"/>
    </source>
</evidence>
<dbReference type="InterPro" id="IPR009839">
    <property type="entry name" value="SseB_N"/>
</dbReference>
<accession>A0ABW5YIL9</accession>
<protein>
    <submittedName>
        <fullName evidence="3">Enhanced serine sensitivity protein SseB C-terminal domain-containing protein</fullName>
    </submittedName>
</protein>
<gene>
    <name evidence="3" type="ORF">ACFS5J_02530</name>
</gene>
<dbReference type="Pfam" id="PF07179">
    <property type="entry name" value="SseB"/>
    <property type="match status" value="1"/>
</dbReference>
<evidence type="ECO:0000313" key="4">
    <source>
        <dbReference type="Proteomes" id="UP001597534"/>
    </source>
</evidence>
<dbReference type="RefSeq" id="WP_379810398.1">
    <property type="nucleotide sequence ID" value="NZ_JBHUPC010000010.1"/>
</dbReference>